<dbReference type="SUPFAM" id="SSF51735">
    <property type="entry name" value="NAD(P)-binding Rossmann-fold domains"/>
    <property type="match status" value="1"/>
</dbReference>
<dbReference type="STRING" id="644358.A0A0C4DJY3"/>
<dbReference type="InterPro" id="IPR036291">
    <property type="entry name" value="NAD(P)-bd_dom_sf"/>
</dbReference>
<dbReference type="AlphaFoldDB" id="A0A0C4DJY3"/>
<evidence type="ECO:0000313" key="2">
    <source>
        <dbReference type="EnsemblFungi" id="MAPG_00042T0"/>
    </source>
</evidence>
<dbReference type="EMBL" id="ADBL01000010">
    <property type="status" value="NOT_ANNOTATED_CDS"/>
    <property type="molecule type" value="Genomic_DNA"/>
</dbReference>
<dbReference type="VEuPathDB" id="FungiDB:MAPG_00042"/>
<reference evidence="1" key="3">
    <citation type="submission" date="2011-03" db="EMBL/GenBank/DDBJ databases">
        <title>Annotation of Magnaporthe poae ATCC 64411.</title>
        <authorList>
            <person name="Ma L.-J."/>
            <person name="Dead R."/>
            <person name="Young S.K."/>
            <person name="Zeng Q."/>
            <person name="Gargeya S."/>
            <person name="Fitzgerald M."/>
            <person name="Haas B."/>
            <person name="Abouelleil A."/>
            <person name="Alvarado L."/>
            <person name="Arachchi H.M."/>
            <person name="Berlin A."/>
            <person name="Brown A."/>
            <person name="Chapman S.B."/>
            <person name="Chen Z."/>
            <person name="Dunbar C."/>
            <person name="Freedman E."/>
            <person name="Gearin G."/>
            <person name="Gellesch M."/>
            <person name="Goldberg J."/>
            <person name="Griggs A."/>
            <person name="Gujja S."/>
            <person name="Heiman D."/>
            <person name="Howarth C."/>
            <person name="Larson L."/>
            <person name="Lui A."/>
            <person name="MacDonald P.J.P."/>
            <person name="Mehta T."/>
            <person name="Montmayeur A."/>
            <person name="Murphy C."/>
            <person name="Neiman D."/>
            <person name="Pearson M."/>
            <person name="Priest M."/>
            <person name="Roberts A."/>
            <person name="Saif S."/>
            <person name="Shea T."/>
            <person name="Shenoy N."/>
            <person name="Sisk P."/>
            <person name="Stolte C."/>
            <person name="Sykes S."/>
            <person name="Yandava C."/>
            <person name="Wortman J."/>
            <person name="Nusbaum C."/>
            <person name="Birren B."/>
        </authorList>
    </citation>
    <scope>NUCLEOTIDE SEQUENCE</scope>
    <source>
        <strain evidence="1">ATCC 64411</strain>
    </source>
</reference>
<reference evidence="3" key="1">
    <citation type="submission" date="2010-05" db="EMBL/GenBank/DDBJ databases">
        <title>The genome sequence of Magnaporthe poae strain ATCC 64411.</title>
        <authorList>
            <person name="Ma L.-J."/>
            <person name="Dead R."/>
            <person name="Young S."/>
            <person name="Zeng Q."/>
            <person name="Koehrsen M."/>
            <person name="Alvarado L."/>
            <person name="Berlin A."/>
            <person name="Chapman S.B."/>
            <person name="Chen Z."/>
            <person name="Freedman E."/>
            <person name="Gellesch M."/>
            <person name="Goldberg J."/>
            <person name="Griggs A."/>
            <person name="Gujja S."/>
            <person name="Heilman E.R."/>
            <person name="Heiman D."/>
            <person name="Hepburn T."/>
            <person name="Howarth C."/>
            <person name="Jen D."/>
            <person name="Larson L."/>
            <person name="Mehta T."/>
            <person name="Neiman D."/>
            <person name="Pearson M."/>
            <person name="Roberts A."/>
            <person name="Saif S."/>
            <person name="Shea T."/>
            <person name="Shenoy N."/>
            <person name="Sisk P."/>
            <person name="Stolte C."/>
            <person name="Sykes S."/>
            <person name="Walk T."/>
            <person name="White J."/>
            <person name="Yandava C."/>
            <person name="Haas B."/>
            <person name="Nusbaum C."/>
            <person name="Birren B."/>
        </authorList>
    </citation>
    <scope>NUCLEOTIDE SEQUENCE [LARGE SCALE GENOMIC DNA]</scope>
    <source>
        <strain evidence="3">ATCC 64411 / 73-15</strain>
    </source>
</reference>
<reference evidence="1" key="2">
    <citation type="submission" date="2010-05" db="EMBL/GenBank/DDBJ databases">
        <title>The Genome Sequence of Magnaporthe poae strain ATCC 64411.</title>
        <authorList>
            <consortium name="The Broad Institute Genome Sequencing Platform"/>
            <consortium name="Broad Institute Genome Sequencing Center for Infectious Disease"/>
            <person name="Ma L.-J."/>
            <person name="Dead R."/>
            <person name="Young S."/>
            <person name="Zeng Q."/>
            <person name="Koehrsen M."/>
            <person name="Alvarado L."/>
            <person name="Berlin A."/>
            <person name="Chapman S.B."/>
            <person name="Chen Z."/>
            <person name="Freedman E."/>
            <person name="Gellesch M."/>
            <person name="Goldberg J."/>
            <person name="Griggs A."/>
            <person name="Gujja S."/>
            <person name="Heilman E.R."/>
            <person name="Heiman D."/>
            <person name="Hepburn T."/>
            <person name="Howarth C."/>
            <person name="Jen D."/>
            <person name="Larson L."/>
            <person name="Mehta T."/>
            <person name="Neiman D."/>
            <person name="Pearson M."/>
            <person name="Roberts A."/>
            <person name="Saif S."/>
            <person name="Shea T."/>
            <person name="Shenoy N."/>
            <person name="Sisk P."/>
            <person name="Stolte C."/>
            <person name="Sykes S."/>
            <person name="Walk T."/>
            <person name="White J."/>
            <person name="Yandava C."/>
            <person name="Haas B."/>
            <person name="Nusbaum C."/>
            <person name="Birren B."/>
        </authorList>
    </citation>
    <scope>NUCLEOTIDE SEQUENCE</scope>
    <source>
        <strain evidence="1">ATCC 64411</strain>
    </source>
</reference>
<dbReference type="Proteomes" id="UP000011715">
    <property type="component" value="Unassembled WGS sequence"/>
</dbReference>
<evidence type="ECO:0000313" key="3">
    <source>
        <dbReference type="Proteomes" id="UP000011715"/>
    </source>
</evidence>
<name>A0A0C4DJY3_MAGP6</name>
<dbReference type="OMA" id="WVFEHED"/>
<dbReference type="Gene3D" id="3.40.50.720">
    <property type="entry name" value="NAD(P)-binding Rossmann-like Domain"/>
    <property type="match status" value="2"/>
</dbReference>
<dbReference type="eggNOG" id="KOG1014">
    <property type="taxonomic scope" value="Eukaryota"/>
</dbReference>
<dbReference type="OrthoDB" id="5399006at2759"/>
<keyword evidence="3" id="KW-1185">Reference proteome</keyword>
<dbReference type="PANTHER" id="PTHR43431:SF7">
    <property type="entry name" value="OXIDOREDUCTASE, SHORT CHAIN DEHYDROGENASE_REDUCTASE FAMILY (AFU_ORTHOLOGUE AFUA_5G14000)"/>
    <property type="match status" value="1"/>
</dbReference>
<dbReference type="Pfam" id="PF00106">
    <property type="entry name" value="adh_short"/>
    <property type="match status" value="1"/>
</dbReference>
<reference evidence="2" key="4">
    <citation type="journal article" date="2015" name="G3 (Bethesda)">
        <title>Genome sequences of three phytopathogenic species of the Magnaporthaceae family of fungi.</title>
        <authorList>
            <person name="Okagaki L.H."/>
            <person name="Nunes C.C."/>
            <person name="Sailsbery J."/>
            <person name="Clay B."/>
            <person name="Brown D."/>
            <person name="John T."/>
            <person name="Oh Y."/>
            <person name="Young N."/>
            <person name="Fitzgerald M."/>
            <person name="Haas B.J."/>
            <person name="Zeng Q."/>
            <person name="Young S."/>
            <person name="Adiconis X."/>
            <person name="Fan L."/>
            <person name="Levin J.Z."/>
            <person name="Mitchell T.K."/>
            <person name="Okubara P.A."/>
            <person name="Farman M.L."/>
            <person name="Kohn L.M."/>
            <person name="Birren B."/>
            <person name="Ma L.-J."/>
            <person name="Dean R.A."/>
        </authorList>
    </citation>
    <scope>NUCLEOTIDE SEQUENCE</scope>
    <source>
        <strain evidence="2">ATCC 64411 / 73-15</strain>
    </source>
</reference>
<reference evidence="2" key="5">
    <citation type="submission" date="2015-06" db="UniProtKB">
        <authorList>
            <consortium name="EnsemblFungi"/>
        </authorList>
    </citation>
    <scope>IDENTIFICATION</scope>
    <source>
        <strain evidence="2">ATCC 64411</strain>
    </source>
</reference>
<accession>A0A0C4DJY3</accession>
<dbReference type="EMBL" id="GL876966">
    <property type="protein sequence ID" value="KLU80946.1"/>
    <property type="molecule type" value="Genomic_DNA"/>
</dbReference>
<sequence>MASQKTFFAIIAGVGPGTGRATALRFARTYPVALLARSSDSYGDLVREIRAAGGQAVGVSADTSDAASVERAFASIRQQWAPKDGFKLAAAVFNVGAGFAIKPFLEVTAEELNASLVGNAWLASPELRRFGRGREFGPKGVHVAHVIIDGAIDTPRLREIGYKANDGAPDGLISPDAIADTYWHLHTQHRSAFTQEVDLRPYVEKF</sequence>
<protein>
    <submittedName>
        <fullName evidence="1">Oxidoreductase</fullName>
    </submittedName>
</protein>
<dbReference type="PANTHER" id="PTHR43431">
    <property type="entry name" value="OXIDOREDUCTASE, SHORT CHAIN DEHYDROGENASE/REDUCTASE FAMILY (AFU_ORTHOLOGUE AFUA_5G14000)"/>
    <property type="match status" value="1"/>
</dbReference>
<dbReference type="InterPro" id="IPR002347">
    <property type="entry name" value="SDR_fam"/>
</dbReference>
<gene>
    <name evidence="1" type="ORF">MAPG_00042</name>
</gene>
<dbReference type="EnsemblFungi" id="MAPG_00042T0">
    <property type="protein sequence ID" value="MAPG_00042T0"/>
    <property type="gene ID" value="MAPG_00042"/>
</dbReference>
<organism evidence="2 3">
    <name type="scientific">Magnaporthiopsis poae (strain ATCC 64411 / 73-15)</name>
    <name type="common">Kentucky bluegrass fungus</name>
    <name type="synonym">Magnaporthe poae</name>
    <dbReference type="NCBI Taxonomy" id="644358"/>
    <lineage>
        <taxon>Eukaryota</taxon>
        <taxon>Fungi</taxon>
        <taxon>Dikarya</taxon>
        <taxon>Ascomycota</taxon>
        <taxon>Pezizomycotina</taxon>
        <taxon>Sordariomycetes</taxon>
        <taxon>Sordariomycetidae</taxon>
        <taxon>Magnaporthales</taxon>
        <taxon>Magnaporthaceae</taxon>
        <taxon>Magnaporthiopsis</taxon>
    </lineage>
</organism>
<evidence type="ECO:0000313" key="1">
    <source>
        <dbReference type="EMBL" id="KLU80946.1"/>
    </source>
</evidence>
<proteinExistence type="predicted"/>